<comment type="similarity">
    <text evidence="3">Belongs to the RBT5 family.</text>
</comment>
<keyword evidence="12" id="KW-1185">Reference proteome</keyword>
<keyword evidence="8" id="KW-0449">Lipoprotein</keyword>
<dbReference type="InterPro" id="IPR008427">
    <property type="entry name" value="Extracellular_membr_CFEM_dom"/>
</dbReference>
<evidence type="ECO:0000256" key="4">
    <source>
        <dbReference type="ARBA" id="ARBA00022525"/>
    </source>
</evidence>
<evidence type="ECO:0000313" key="12">
    <source>
        <dbReference type="Proteomes" id="UP000326924"/>
    </source>
</evidence>
<keyword evidence="4" id="KW-0964">Secreted</keyword>
<feature type="signal peptide" evidence="9">
    <location>
        <begin position="1"/>
        <end position="19"/>
    </location>
</feature>
<evidence type="ECO:0000256" key="7">
    <source>
        <dbReference type="ARBA" id="ARBA00023157"/>
    </source>
</evidence>
<comment type="caution">
    <text evidence="11">The sequence shown here is derived from an EMBL/GenBank/DDBJ whole genome shotgun (WGS) entry which is preliminary data.</text>
</comment>
<gene>
    <name evidence="11" type="ORF">FN846DRAFT_914757</name>
</gene>
<evidence type="ECO:0000256" key="9">
    <source>
        <dbReference type="SAM" id="SignalP"/>
    </source>
</evidence>
<organism evidence="11 12">
    <name type="scientific">Sphaerosporella brunnea</name>
    <dbReference type="NCBI Taxonomy" id="1250544"/>
    <lineage>
        <taxon>Eukaryota</taxon>
        <taxon>Fungi</taxon>
        <taxon>Dikarya</taxon>
        <taxon>Ascomycota</taxon>
        <taxon>Pezizomycotina</taxon>
        <taxon>Pezizomycetes</taxon>
        <taxon>Pezizales</taxon>
        <taxon>Pyronemataceae</taxon>
        <taxon>Sphaerosporella</taxon>
    </lineage>
</organism>
<name>A0A5J5EBZ6_9PEZI</name>
<dbReference type="GO" id="GO:0098552">
    <property type="term" value="C:side of membrane"/>
    <property type="evidence" value="ECO:0007669"/>
    <property type="project" value="UniProtKB-KW"/>
</dbReference>
<keyword evidence="5" id="KW-0336">GPI-anchor</keyword>
<evidence type="ECO:0000313" key="11">
    <source>
        <dbReference type="EMBL" id="KAA8892874.1"/>
    </source>
</evidence>
<dbReference type="EMBL" id="VXIS01000560">
    <property type="protein sequence ID" value="KAA8892874.1"/>
    <property type="molecule type" value="Genomic_DNA"/>
</dbReference>
<dbReference type="AlphaFoldDB" id="A0A5J5EBZ6"/>
<protein>
    <recommendedName>
        <fullName evidence="10">CFEM domain-containing protein</fullName>
    </recommendedName>
</protein>
<dbReference type="Proteomes" id="UP000326924">
    <property type="component" value="Unassembled WGS sequence"/>
</dbReference>
<keyword evidence="7" id="KW-1015">Disulfide bond</keyword>
<evidence type="ECO:0000256" key="3">
    <source>
        <dbReference type="ARBA" id="ARBA00010031"/>
    </source>
</evidence>
<proteinExistence type="inferred from homology"/>
<feature type="domain" description="CFEM" evidence="10">
    <location>
        <begin position="48"/>
        <end position="88"/>
    </location>
</feature>
<feature type="chain" id="PRO_5023891272" description="CFEM domain-containing protein" evidence="9">
    <location>
        <begin position="20"/>
        <end position="98"/>
    </location>
</feature>
<evidence type="ECO:0000256" key="1">
    <source>
        <dbReference type="ARBA" id="ARBA00004589"/>
    </source>
</evidence>
<evidence type="ECO:0000256" key="5">
    <source>
        <dbReference type="ARBA" id="ARBA00022622"/>
    </source>
</evidence>
<reference evidence="11 12" key="1">
    <citation type="submission" date="2019-09" db="EMBL/GenBank/DDBJ databases">
        <title>Draft genome of the ectomycorrhizal ascomycete Sphaerosporella brunnea.</title>
        <authorList>
            <consortium name="DOE Joint Genome Institute"/>
            <person name="Benucci G.M."/>
            <person name="Marozzi G."/>
            <person name="Antonielli L."/>
            <person name="Sanchez S."/>
            <person name="Marco P."/>
            <person name="Wang X."/>
            <person name="Falini L.B."/>
            <person name="Barry K."/>
            <person name="Haridas S."/>
            <person name="Lipzen A."/>
            <person name="Labutti K."/>
            <person name="Grigoriev I.V."/>
            <person name="Murat C."/>
            <person name="Martin F."/>
            <person name="Albertini E."/>
            <person name="Donnini D."/>
            <person name="Bonito G."/>
        </authorList>
    </citation>
    <scope>NUCLEOTIDE SEQUENCE [LARGE SCALE GENOMIC DNA]</scope>
    <source>
        <strain evidence="11 12">Sb_GMNB300</strain>
    </source>
</reference>
<evidence type="ECO:0000256" key="2">
    <source>
        <dbReference type="ARBA" id="ARBA00004613"/>
    </source>
</evidence>
<keyword evidence="6 9" id="KW-0732">Signal</keyword>
<keyword evidence="5" id="KW-0325">Glycoprotein</keyword>
<evidence type="ECO:0000256" key="8">
    <source>
        <dbReference type="ARBA" id="ARBA00023288"/>
    </source>
</evidence>
<dbReference type="GO" id="GO:0005576">
    <property type="term" value="C:extracellular region"/>
    <property type="evidence" value="ECO:0007669"/>
    <property type="project" value="UniProtKB-SubCell"/>
</dbReference>
<dbReference type="InParanoid" id="A0A5J5EBZ6"/>
<evidence type="ECO:0000256" key="6">
    <source>
        <dbReference type="ARBA" id="ARBA00022729"/>
    </source>
</evidence>
<dbReference type="Pfam" id="PF05730">
    <property type="entry name" value="CFEM"/>
    <property type="match status" value="1"/>
</dbReference>
<accession>A0A5J5EBZ6</accession>
<evidence type="ECO:0000259" key="10">
    <source>
        <dbReference type="Pfam" id="PF05730"/>
    </source>
</evidence>
<comment type="subcellular location">
    <subcellularLocation>
        <location evidence="1">Membrane</location>
        <topology evidence="1">Lipid-anchor</topology>
        <topology evidence="1">GPI-anchor</topology>
    </subcellularLocation>
    <subcellularLocation>
        <location evidence="2">Secreted</location>
    </subcellularLocation>
</comment>
<sequence>MKASFIFLAISALTAVGLATLEAQQDAPVAAPQIVSGSPVTALDAPLASDTGCLCDDHDFMQNNRYCLQNRCDPGEYKIAVMSWNQECEGHHGYPMSL</sequence>
<keyword evidence="5" id="KW-0472">Membrane</keyword>